<dbReference type="EMBL" id="JAQMWT010000005">
    <property type="protein sequence ID" value="KAJ8614444.1"/>
    <property type="molecule type" value="Genomic_DNA"/>
</dbReference>
<comment type="similarity">
    <text evidence="1 9">Belongs to the protein prenyltransferase subunit beta family.</text>
</comment>
<comment type="function">
    <text evidence="9">Catalyzes the transfer of a farnesyl moiety from farnesyl diphosphate to a cysteine at the fourth position from the C-terminus of several proteins. The beta subunit is responsible for peptide-binding.</text>
</comment>
<organism evidence="11 12">
    <name type="scientific">Chrysophaeum taylorii</name>
    <dbReference type="NCBI Taxonomy" id="2483200"/>
    <lineage>
        <taxon>Eukaryota</taxon>
        <taxon>Sar</taxon>
        <taxon>Stramenopiles</taxon>
        <taxon>Ochrophyta</taxon>
        <taxon>Pelagophyceae</taxon>
        <taxon>Pelagomonadales</taxon>
        <taxon>Pelagomonadaceae</taxon>
        <taxon>Chrysophaeum</taxon>
    </lineage>
</organism>
<dbReference type="AlphaFoldDB" id="A0AAD7XS74"/>
<evidence type="ECO:0000256" key="9">
    <source>
        <dbReference type="RuleBase" id="RU365056"/>
    </source>
</evidence>
<evidence type="ECO:0000313" key="11">
    <source>
        <dbReference type="EMBL" id="KAJ8614444.1"/>
    </source>
</evidence>
<evidence type="ECO:0000259" key="10">
    <source>
        <dbReference type="Pfam" id="PF00432"/>
    </source>
</evidence>
<keyword evidence="7" id="KW-0677">Repeat</keyword>
<dbReference type="GO" id="GO:0004660">
    <property type="term" value="F:protein farnesyltransferase activity"/>
    <property type="evidence" value="ECO:0007669"/>
    <property type="project" value="UniProtKB-UniRule"/>
</dbReference>
<proteinExistence type="inferred from homology"/>
<gene>
    <name evidence="11" type="ORF">CTAYLR_000801</name>
</gene>
<dbReference type="GO" id="GO:0005965">
    <property type="term" value="C:protein farnesyltransferase complex"/>
    <property type="evidence" value="ECO:0007669"/>
    <property type="project" value="UniProtKB-UniRule"/>
</dbReference>
<dbReference type="CDD" id="cd02893">
    <property type="entry name" value="FTase"/>
    <property type="match status" value="1"/>
</dbReference>
<comment type="caution">
    <text evidence="11">The sequence shown here is derived from an EMBL/GenBank/DDBJ whole genome shotgun (WGS) entry which is preliminary data.</text>
</comment>
<evidence type="ECO:0000313" key="12">
    <source>
        <dbReference type="Proteomes" id="UP001230188"/>
    </source>
</evidence>
<dbReference type="Proteomes" id="UP001230188">
    <property type="component" value="Unassembled WGS sequence"/>
</dbReference>
<evidence type="ECO:0000256" key="6">
    <source>
        <dbReference type="ARBA" id="ARBA00022723"/>
    </source>
</evidence>
<dbReference type="GO" id="GO:0097354">
    <property type="term" value="P:prenylation"/>
    <property type="evidence" value="ECO:0007669"/>
    <property type="project" value="UniProtKB-UniRule"/>
</dbReference>
<dbReference type="Gene3D" id="1.50.10.20">
    <property type="match status" value="1"/>
</dbReference>
<keyword evidence="4 9" id="KW-0637">Prenyltransferase</keyword>
<evidence type="ECO:0000256" key="8">
    <source>
        <dbReference type="ARBA" id="ARBA00022833"/>
    </source>
</evidence>
<protein>
    <recommendedName>
        <fullName evidence="3 9">Protein farnesyltransferase subunit beta</fullName>
        <shortName evidence="9">FTase-beta</shortName>
        <ecNumber evidence="2 9">2.5.1.58</ecNumber>
    </recommendedName>
</protein>
<accession>A0AAD7XS74</accession>
<sequence>ACARTIYEALSGENNRRLASVGLLDDAGKPRLMREKHVTYLQRGLASLSAAYVSLDASRPWLCYWILHSLDLLDALPSPGVLERCCETLERCQNTPEGGFGGGPQQLSHCAPTYAAILALCLIGSERALTLVDRCALYSFFLAVKDASGGFRMHDDGEVDVRGTYTVVAVAALLNMLTPQLAAGVAEYVLSCRSYEGGFGGEPGNEAHGGYVFCALATLVILDRTADVNLDSLERWLCRRQMTVEGGFQGRANKLVDGCYSFWQGATLAIVERLRRGSKFSLATLDFTTTTTLHDQQRDVLGGAYACDELALQQYILLCGQQLPDGGLRDKPGKPRDYYHTCYCLSGLAAVQHFDKADNLVYGSRENIVRRINPVFNIRAEKVRKSLAFFSAFPSTHGALFHSP</sequence>
<dbReference type="PANTHER" id="PTHR11774">
    <property type="entry name" value="GERANYLGERANYL TRANSFERASE TYPE BETA SUBUNIT"/>
    <property type="match status" value="1"/>
</dbReference>
<evidence type="ECO:0000256" key="3">
    <source>
        <dbReference type="ARBA" id="ARBA00015798"/>
    </source>
</evidence>
<dbReference type="InterPro" id="IPR001330">
    <property type="entry name" value="Prenyltrans"/>
</dbReference>
<dbReference type="PANTHER" id="PTHR11774:SF6">
    <property type="entry name" value="PROTEIN FARNESYLTRANSFERASE SUBUNIT BETA"/>
    <property type="match status" value="1"/>
</dbReference>
<comment type="subunit">
    <text evidence="9">Heterodimer of an alpha and a beta subunit.</text>
</comment>
<name>A0AAD7XS74_9STRA</name>
<dbReference type="SUPFAM" id="SSF48239">
    <property type="entry name" value="Terpenoid cyclases/Protein prenyltransferases"/>
    <property type="match status" value="1"/>
</dbReference>
<dbReference type="GO" id="GO:0008270">
    <property type="term" value="F:zinc ion binding"/>
    <property type="evidence" value="ECO:0007669"/>
    <property type="project" value="UniProtKB-UniRule"/>
</dbReference>
<dbReference type="InterPro" id="IPR026872">
    <property type="entry name" value="FTB"/>
</dbReference>
<reference evidence="11" key="1">
    <citation type="submission" date="2023-01" db="EMBL/GenBank/DDBJ databases">
        <title>Metagenome sequencing of chrysophaentin producing Chrysophaeum taylorii.</title>
        <authorList>
            <person name="Davison J."/>
            <person name="Bewley C."/>
        </authorList>
    </citation>
    <scope>NUCLEOTIDE SEQUENCE</scope>
    <source>
        <strain evidence="11">NIES-1699</strain>
    </source>
</reference>
<evidence type="ECO:0000256" key="7">
    <source>
        <dbReference type="ARBA" id="ARBA00022737"/>
    </source>
</evidence>
<keyword evidence="8 9" id="KW-0862">Zinc</keyword>
<evidence type="ECO:0000256" key="5">
    <source>
        <dbReference type="ARBA" id="ARBA00022679"/>
    </source>
</evidence>
<feature type="non-terminal residue" evidence="11">
    <location>
        <position position="1"/>
    </location>
</feature>
<keyword evidence="6 9" id="KW-0479">Metal-binding</keyword>
<keyword evidence="12" id="KW-1185">Reference proteome</keyword>
<evidence type="ECO:0000256" key="1">
    <source>
        <dbReference type="ARBA" id="ARBA00010497"/>
    </source>
</evidence>
<evidence type="ECO:0000256" key="4">
    <source>
        <dbReference type="ARBA" id="ARBA00022602"/>
    </source>
</evidence>
<evidence type="ECO:0000256" key="2">
    <source>
        <dbReference type="ARBA" id="ARBA00012702"/>
    </source>
</evidence>
<dbReference type="InterPro" id="IPR008930">
    <property type="entry name" value="Terpenoid_cyclase/PrenylTrfase"/>
</dbReference>
<comment type="cofactor">
    <cofactor evidence="9">
        <name>Zn(2+)</name>
        <dbReference type="ChEBI" id="CHEBI:29105"/>
    </cofactor>
    <text evidence="9">Binds 1 zinc ion per subunit.</text>
</comment>
<keyword evidence="5 9" id="KW-0808">Transferase</keyword>
<dbReference type="EC" id="2.5.1.58" evidence="2 9"/>
<dbReference type="Pfam" id="PF00432">
    <property type="entry name" value="Prenyltrans"/>
    <property type="match status" value="1"/>
</dbReference>
<feature type="domain" description="Prenyltransferase alpha-alpha toroid" evidence="10">
    <location>
        <begin position="32"/>
        <end position="378"/>
    </location>
</feature>
<dbReference type="InterPro" id="IPR045089">
    <property type="entry name" value="PGGT1B-like"/>
</dbReference>
<comment type="catalytic activity">
    <reaction evidence="9">
        <text>L-cysteinyl-[protein] + (2E,6E)-farnesyl diphosphate = S-(2E,6E)-farnesyl-L-cysteinyl-[protein] + diphosphate</text>
        <dbReference type="Rhea" id="RHEA:13345"/>
        <dbReference type="Rhea" id="RHEA-COMP:10131"/>
        <dbReference type="Rhea" id="RHEA-COMP:11535"/>
        <dbReference type="ChEBI" id="CHEBI:29950"/>
        <dbReference type="ChEBI" id="CHEBI:33019"/>
        <dbReference type="ChEBI" id="CHEBI:86019"/>
        <dbReference type="ChEBI" id="CHEBI:175763"/>
    </reaction>
</comment>